<evidence type="ECO:0000256" key="8">
    <source>
        <dbReference type="ARBA" id="ARBA00047386"/>
    </source>
</evidence>
<keyword evidence="2 9" id="KW-0436">Ligase</keyword>
<gene>
    <name evidence="9" type="ORF">MNBD_DELTA01-1899</name>
</gene>
<dbReference type="EMBL" id="UOEA01000074">
    <property type="protein sequence ID" value="VAV84819.1"/>
    <property type="molecule type" value="Genomic_DNA"/>
</dbReference>
<keyword evidence="4" id="KW-0547">Nucleotide-binding</keyword>
<proteinExistence type="inferred from homology"/>
<keyword evidence="6" id="KW-0067">ATP-binding</keyword>
<dbReference type="HAMAP" id="MF_00336">
    <property type="entry name" value="BioD"/>
    <property type="match status" value="1"/>
</dbReference>
<comment type="catalytic activity">
    <reaction evidence="8">
        <text>(7R,8S)-8-amino-7-(carboxyamino)nonanoate + ATP = (4R,5S)-dethiobiotin + ADP + phosphate + H(+)</text>
        <dbReference type="Rhea" id="RHEA:63684"/>
        <dbReference type="ChEBI" id="CHEBI:15378"/>
        <dbReference type="ChEBI" id="CHEBI:30616"/>
        <dbReference type="ChEBI" id="CHEBI:43474"/>
        <dbReference type="ChEBI" id="CHEBI:149470"/>
        <dbReference type="ChEBI" id="CHEBI:149473"/>
        <dbReference type="ChEBI" id="CHEBI:456216"/>
    </reaction>
</comment>
<keyword evidence="5" id="KW-0093">Biotin biosynthesis</keyword>
<organism evidence="9">
    <name type="scientific">hydrothermal vent metagenome</name>
    <dbReference type="NCBI Taxonomy" id="652676"/>
    <lineage>
        <taxon>unclassified sequences</taxon>
        <taxon>metagenomes</taxon>
        <taxon>ecological metagenomes</taxon>
    </lineage>
</organism>
<dbReference type="GO" id="GO:0005829">
    <property type="term" value="C:cytosol"/>
    <property type="evidence" value="ECO:0007669"/>
    <property type="project" value="TreeGrafter"/>
</dbReference>
<dbReference type="PANTHER" id="PTHR43210">
    <property type="entry name" value="DETHIOBIOTIN SYNTHETASE"/>
    <property type="match status" value="1"/>
</dbReference>
<accession>A0A3B0QXI0</accession>
<dbReference type="InterPro" id="IPR004472">
    <property type="entry name" value="DTB_synth_BioD"/>
</dbReference>
<dbReference type="InterPro" id="IPR027417">
    <property type="entry name" value="P-loop_NTPase"/>
</dbReference>
<evidence type="ECO:0000256" key="4">
    <source>
        <dbReference type="ARBA" id="ARBA00022741"/>
    </source>
</evidence>
<keyword evidence="1" id="KW-0963">Cytoplasm</keyword>
<evidence type="ECO:0000256" key="5">
    <source>
        <dbReference type="ARBA" id="ARBA00022756"/>
    </source>
</evidence>
<evidence type="ECO:0000313" key="9">
    <source>
        <dbReference type="EMBL" id="VAV84819.1"/>
    </source>
</evidence>
<dbReference type="NCBIfam" id="TIGR00347">
    <property type="entry name" value="bioD"/>
    <property type="match status" value="1"/>
</dbReference>
<dbReference type="GO" id="GO:0005524">
    <property type="term" value="F:ATP binding"/>
    <property type="evidence" value="ECO:0007669"/>
    <property type="project" value="UniProtKB-KW"/>
</dbReference>
<dbReference type="EC" id="6.3.3.3" evidence="9"/>
<dbReference type="PANTHER" id="PTHR43210:SF2">
    <property type="entry name" value="ATP-DEPENDENT DETHIOBIOTIN SYNTHETASE BIOD 2"/>
    <property type="match status" value="1"/>
</dbReference>
<dbReference type="UniPathway" id="UPA00078"/>
<name>A0A3B0QXI0_9ZZZZ</name>
<sequence length="232" mass="24361">MNKGFFITATDTNVGKTFVAEAMARGMLEAGIKVGVMKPVETGCIRNETMPPGAGASSGLRPSDALRLKAAAHSDAPLELINPYRFSAPLAPSIAASEAGETIELSIIKARFDELARDSDTMIVEGAGGIMVPLNYNETTLDLMIMLALPVIIVAPSRLGCINHTLLTYKAATGAGLTVAAVILNQPDELIDESTPLNASELRGLGLPIKKELPFITEGKLSISPVIFSGTI</sequence>
<dbReference type="Pfam" id="PF13500">
    <property type="entry name" value="AAA_26"/>
    <property type="match status" value="1"/>
</dbReference>
<dbReference type="Gene3D" id="3.40.50.300">
    <property type="entry name" value="P-loop containing nucleotide triphosphate hydrolases"/>
    <property type="match status" value="1"/>
</dbReference>
<protein>
    <submittedName>
        <fullName evidence="9">Dethiobiotin synthetase</fullName>
        <ecNumber evidence="9">6.3.3.3</ecNumber>
    </submittedName>
</protein>
<dbReference type="PIRSF" id="PIRSF006755">
    <property type="entry name" value="DTB_synth"/>
    <property type="match status" value="1"/>
</dbReference>
<evidence type="ECO:0000256" key="2">
    <source>
        <dbReference type="ARBA" id="ARBA00022598"/>
    </source>
</evidence>
<reference evidence="9" key="1">
    <citation type="submission" date="2018-06" db="EMBL/GenBank/DDBJ databases">
        <authorList>
            <person name="Zhirakovskaya E."/>
        </authorList>
    </citation>
    <scope>NUCLEOTIDE SEQUENCE</scope>
</reference>
<keyword evidence="7" id="KW-0460">Magnesium</keyword>
<evidence type="ECO:0000256" key="6">
    <source>
        <dbReference type="ARBA" id="ARBA00022840"/>
    </source>
</evidence>
<dbReference type="GO" id="GO:0000287">
    <property type="term" value="F:magnesium ion binding"/>
    <property type="evidence" value="ECO:0007669"/>
    <property type="project" value="InterPro"/>
</dbReference>
<evidence type="ECO:0000256" key="7">
    <source>
        <dbReference type="ARBA" id="ARBA00022842"/>
    </source>
</evidence>
<evidence type="ECO:0000256" key="1">
    <source>
        <dbReference type="ARBA" id="ARBA00022490"/>
    </source>
</evidence>
<evidence type="ECO:0000256" key="3">
    <source>
        <dbReference type="ARBA" id="ARBA00022723"/>
    </source>
</evidence>
<dbReference type="GO" id="GO:0004141">
    <property type="term" value="F:dethiobiotin synthase activity"/>
    <property type="evidence" value="ECO:0007669"/>
    <property type="project" value="UniProtKB-EC"/>
</dbReference>
<dbReference type="CDD" id="cd03109">
    <property type="entry name" value="DTBS"/>
    <property type="match status" value="1"/>
</dbReference>
<dbReference type="SUPFAM" id="SSF52540">
    <property type="entry name" value="P-loop containing nucleoside triphosphate hydrolases"/>
    <property type="match status" value="1"/>
</dbReference>
<keyword evidence="3" id="KW-0479">Metal-binding</keyword>
<dbReference type="GO" id="GO:0009102">
    <property type="term" value="P:biotin biosynthetic process"/>
    <property type="evidence" value="ECO:0007669"/>
    <property type="project" value="UniProtKB-UniPathway"/>
</dbReference>
<dbReference type="AlphaFoldDB" id="A0A3B0QXI0"/>